<dbReference type="GO" id="GO:0005524">
    <property type="term" value="F:ATP binding"/>
    <property type="evidence" value="ECO:0007669"/>
    <property type="project" value="UniProtKB-KW"/>
</dbReference>
<comment type="caution">
    <text evidence="5">The sequence shown here is derived from an EMBL/GenBank/DDBJ whole genome shotgun (WGS) entry which is preliminary data.</text>
</comment>
<dbReference type="InterPro" id="IPR004482">
    <property type="entry name" value="Mg_chelat-rel"/>
</dbReference>
<dbReference type="InterPro" id="IPR001208">
    <property type="entry name" value="MCM_dom"/>
</dbReference>
<proteinExistence type="inferred from homology"/>
<sequence length="512" mass="56004">MLTKILSAAHFGLKTIPIEVEVNIATKGFPGFNIIGLPSKAVEEARERVKTAIINSNIKFPDAKITVNLAPADIPKEGSNYDLPIAVGILNALEVVSLPKEKSYFFGELSLDGTLRHTKGVFLLAVSAKENSVKNLFVPNESANEAAVIKSISVYPITSLNDLVMHLNGTRVVKKTKYVEAVDLLEETPVEFDFSEIIGQESAKRAIEIACAGGHNLFMQGPPGAGKTMLARAIPGILPSLGEDESLEVTKIYSVTGNIPPGGSLIRARPFRVCHHTVSKIGLVGGGSDPHPGEISLAHNGVLFLDEFPEFPRSTLEALRQPMEDGVVSIARAAGSVKFPANFMLVAAANPCPCGYLGDPKRECRCSPRQIMNYQNRLSGPLMDRIDIHLNVPTVDVEKLAARSKVKINAEKSESIRERVVRARQIQLRRFKSEGIYSNASMKNKHIKKYCHLDEDAQLLLKQAVSNYSLSARTYFRLIKVSRTIADIAGESKIISSHIAESLQYRIRSTDE</sequence>
<organism evidence="5 6">
    <name type="scientific">candidate division WWE3 bacterium RIFCSPLOWO2_01_FULL_37_15</name>
    <dbReference type="NCBI Taxonomy" id="1802622"/>
    <lineage>
        <taxon>Bacteria</taxon>
        <taxon>Katanobacteria</taxon>
    </lineage>
</organism>
<dbReference type="GO" id="GO:0003677">
    <property type="term" value="F:DNA binding"/>
    <property type="evidence" value="ECO:0007669"/>
    <property type="project" value="InterPro"/>
</dbReference>
<dbReference type="InterPro" id="IPR003593">
    <property type="entry name" value="AAA+_ATPase"/>
</dbReference>
<dbReference type="Gene3D" id="3.40.50.300">
    <property type="entry name" value="P-loop containing nucleotide triphosphate hydrolases"/>
    <property type="match status" value="1"/>
</dbReference>
<evidence type="ECO:0000256" key="1">
    <source>
        <dbReference type="ARBA" id="ARBA00006354"/>
    </source>
</evidence>
<dbReference type="EMBL" id="MEVF01000017">
    <property type="protein sequence ID" value="OGC49625.1"/>
    <property type="molecule type" value="Genomic_DNA"/>
</dbReference>
<dbReference type="Pfam" id="PF13541">
    <property type="entry name" value="ChlI"/>
    <property type="match status" value="1"/>
</dbReference>
<evidence type="ECO:0000256" key="3">
    <source>
        <dbReference type="ARBA" id="ARBA00022840"/>
    </source>
</evidence>
<comment type="similarity">
    <text evidence="1">Belongs to the Mg-chelatase subunits D/I family. ComM subfamily.</text>
</comment>
<dbReference type="InterPro" id="IPR025158">
    <property type="entry name" value="Mg_chelat-rel_C"/>
</dbReference>
<dbReference type="SUPFAM" id="SSF54211">
    <property type="entry name" value="Ribosomal protein S5 domain 2-like"/>
    <property type="match status" value="1"/>
</dbReference>
<dbReference type="Pfam" id="PF01078">
    <property type="entry name" value="Mg_chelatase"/>
    <property type="match status" value="1"/>
</dbReference>
<keyword evidence="2" id="KW-0547">Nucleotide-binding</keyword>
<evidence type="ECO:0000259" key="4">
    <source>
        <dbReference type="PROSITE" id="PS50051"/>
    </source>
</evidence>
<reference evidence="5 6" key="1">
    <citation type="journal article" date="2016" name="Nat. Commun.">
        <title>Thousands of microbial genomes shed light on interconnected biogeochemical processes in an aquifer system.</title>
        <authorList>
            <person name="Anantharaman K."/>
            <person name="Brown C.T."/>
            <person name="Hug L.A."/>
            <person name="Sharon I."/>
            <person name="Castelle C.J."/>
            <person name="Probst A.J."/>
            <person name="Thomas B.C."/>
            <person name="Singh A."/>
            <person name="Wilkins M.J."/>
            <person name="Karaoz U."/>
            <person name="Brodie E.L."/>
            <person name="Williams K.H."/>
            <person name="Hubbard S.S."/>
            <person name="Banfield J.F."/>
        </authorList>
    </citation>
    <scope>NUCLEOTIDE SEQUENCE [LARGE SCALE GENOMIC DNA]</scope>
</reference>
<dbReference type="PANTHER" id="PTHR32039">
    <property type="entry name" value="MAGNESIUM-CHELATASE SUBUNIT CHLI"/>
    <property type="match status" value="1"/>
</dbReference>
<dbReference type="SUPFAM" id="SSF52540">
    <property type="entry name" value="P-loop containing nucleoside triphosphate hydrolases"/>
    <property type="match status" value="1"/>
</dbReference>
<dbReference type="InterPro" id="IPR020568">
    <property type="entry name" value="Ribosomal_Su5_D2-typ_SF"/>
</dbReference>
<name>A0A1F4UXD5_UNCKA</name>
<dbReference type="SMART" id="SM00382">
    <property type="entry name" value="AAA"/>
    <property type="match status" value="1"/>
</dbReference>
<dbReference type="InterPro" id="IPR027417">
    <property type="entry name" value="P-loop_NTPase"/>
</dbReference>
<evidence type="ECO:0000313" key="6">
    <source>
        <dbReference type="Proteomes" id="UP000177458"/>
    </source>
</evidence>
<dbReference type="Gene3D" id="3.30.230.10">
    <property type="match status" value="1"/>
</dbReference>
<evidence type="ECO:0000313" key="5">
    <source>
        <dbReference type="EMBL" id="OGC49625.1"/>
    </source>
</evidence>
<protein>
    <submittedName>
        <fullName evidence="5">Magnesium chelatase</fullName>
    </submittedName>
</protein>
<dbReference type="InterPro" id="IPR014721">
    <property type="entry name" value="Ribsml_uS5_D2-typ_fold_subgr"/>
</dbReference>
<gene>
    <name evidence="5" type="ORF">A3A69_00100</name>
</gene>
<dbReference type="InterPro" id="IPR000523">
    <property type="entry name" value="Mg_chelatse_chII-like_cat_dom"/>
</dbReference>
<dbReference type="AlphaFoldDB" id="A0A1F4UXD5"/>
<keyword evidence="3" id="KW-0067">ATP-binding</keyword>
<dbReference type="PANTHER" id="PTHR32039:SF7">
    <property type="entry name" value="COMPETENCE PROTEIN COMM"/>
    <property type="match status" value="1"/>
</dbReference>
<feature type="domain" description="MCM C-terminal AAA(+) ATPase" evidence="4">
    <location>
        <begin position="293"/>
        <end position="388"/>
    </location>
</feature>
<accession>A0A1F4UXD5</accession>
<dbReference type="PRINTS" id="PR01657">
    <property type="entry name" value="MCMFAMILY"/>
</dbReference>
<evidence type="ECO:0000256" key="2">
    <source>
        <dbReference type="ARBA" id="ARBA00022741"/>
    </source>
</evidence>
<dbReference type="PROSITE" id="PS50051">
    <property type="entry name" value="MCM_2"/>
    <property type="match status" value="1"/>
</dbReference>
<dbReference type="Pfam" id="PF13335">
    <property type="entry name" value="Mg_chelatase_C"/>
    <property type="match status" value="1"/>
</dbReference>
<dbReference type="InterPro" id="IPR045006">
    <property type="entry name" value="CHLI-like"/>
</dbReference>
<dbReference type="Proteomes" id="UP000177458">
    <property type="component" value="Unassembled WGS sequence"/>
</dbReference>
<dbReference type="NCBIfam" id="TIGR00368">
    <property type="entry name" value="YifB family Mg chelatase-like AAA ATPase"/>
    <property type="match status" value="1"/>
</dbReference>